<dbReference type="SUPFAM" id="SSF49265">
    <property type="entry name" value="Fibronectin type III"/>
    <property type="match status" value="1"/>
</dbReference>
<dbReference type="SMART" id="SM00198">
    <property type="entry name" value="SCP"/>
    <property type="match status" value="1"/>
</dbReference>
<evidence type="ECO:0000259" key="2">
    <source>
        <dbReference type="PROSITE" id="PS50853"/>
    </source>
</evidence>
<dbReference type="Pfam" id="PF00188">
    <property type="entry name" value="CAP"/>
    <property type="match status" value="1"/>
</dbReference>
<sequence>MKKKRCNRLGNRPKLLLAVLCMLFAAFLADRDIATAAQKEPEVLPTDVSTASEGCTFVGIEGKYVAQVKDALNRVNEIRKEACQEGVPDPSDPDRKLKAADYVPIRWSSGLEYIARIRAAEAAVLPGHKRPNGSVCFSLEAPDGTSSYGEVLAWNTGSDGSMVRGINQWYSEKEDWVNQNSNAVTGHYTSMIDPENQYIGLGAFVSDFGKWRCSVSGEFSSQDSSGSAALDSTGRCIQLIEVEKNRLKGLQIFQGDESVSDGLALGIGKQAALTARVKVVIDDNTSFCNYQDGITWTSSDPSVAQVDSKGVVTVKKAGDAEITASAGNGLSASCRLLNAPKGTSFSSVKGGNGSITLRWKKQKQADGYIIRFSKDKSLDGNGMEGYVEGNKNTVEVISNLERKQTYYVSIRTYRETGGKILYSDWSKVKKVRTK</sequence>
<dbReference type="AlphaFoldDB" id="N2B4F2"/>
<dbReference type="InterPro" id="IPR003961">
    <property type="entry name" value="FN3_dom"/>
</dbReference>
<comment type="caution">
    <text evidence="3">The sequence shown here is derived from an EMBL/GenBank/DDBJ whole genome shotgun (WGS) entry which is preliminary data.</text>
</comment>
<dbReference type="InterPro" id="IPR035940">
    <property type="entry name" value="CAP_sf"/>
</dbReference>
<dbReference type="Proteomes" id="UP000012589">
    <property type="component" value="Unassembled WGS sequence"/>
</dbReference>
<dbReference type="InterPro" id="IPR014044">
    <property type="entry name" value="CAP_dom"/>
</dbReference>
<dbReference type="HOGENOM" id="CLU_634174_0_0_9"/>
<dbReference type="PATRIC" id="fig|1235802.3.peg.1085"/>
<organism evidence="3 4">
    <name type="scientific">Eubacterium plexicaudatum ASF492</name>
    <dbReference type="NCBI Taxonomy" id="1235802"/>
    <lineage>
        <taxon>Bacteria</taxon>
        <taxon>Bacillati</taxon>
        <taxon>Bacillota</taxon>
        <taxon>Clostridia</taxon>
        <taxon>Eubacteriales</taxon>
        <taxon>Eubacteriaceae</taxon>
        <taxon>Eubacterium</taxon>
    </lineage>
</organism>
<evidence type="ECO:0000313" key="4">
    <source>
        <dbReference type="Proteomes" id="UP000012589"/>
    </source>
</evidence>
<dbReference type="Pfam" id="PF02368">
    <property type="entry name" value="Big_2"/>
    <property type="match status" value="1"/>
</dbReference>
<dbReference type="Pfam" id="PF00041">
    <property type="entry name" value="fn3"/>
    <property type="match status" value="1"/>
</dbReference>
<dbReference type="InterPro" id="IPR036116">
    <property type="entry name" value="FN3_sf"/>
</dbReference>
<reference evidence="3 4" key="1">
    <citation type="journal article" date="2014" name="Genome Announc.">
        <title>Draft genome sequences of the altered schaedler flora, a defined bacterial community from gnotobiotic mice.</title>
        <authorList>
            <person name="Wannemuehler M.J."/>
            <person name="Overstreet A.M."/>
            <person name="Ward D.V."/>
            <person name="Phillips G.J."/>
        </authorList>
    </citation>
    <scope>NUCLEOTIDE SEQUENCE [LARGE SCALE GENOMIC DNA]</scope>
    <source>
        <strain evidence="3 4">ASF492</strain>
    </source>
</reference>
<keyword evidence="1" id="KW-0732">Signal</keyword>
<dbReference type="Gene3D" id="2.60.40.1080">
    <property type="match status" value="1"/>
</dbReference>
<evidence type="ECO:0000256" key="1">
    <source>
        <dbReference type="SAM" id="SignalP"/>
    </source>
</evidence>
<dbReference type="PROSITE" id="PS50853">
    <property type="entry name" value="FN3"/>
    <property type="match status" value="1"/>
</dbReference>
<dbReference type="STRING" id="1235802.C823_01009"/>
<accession>N2B4F2</accession>
<keyword evidence="4" id="KW-1185">Reference proteome</keyword>
<dbReference type="Gene3D" id="3.40.33.10">
    <property type="entry name" value="CAP"/>
    <property type="match status" value="1"/>
</dbReference>
<feature type="signal peptide" evidence="1">
    <location>
        <begin position="1"/>
        <end position="36"/>
    </location>
</feature>
<gene>
    <name evidence="3" type="ORF">C823_01009</name>
</gene>
<feature type="domain" description="Fibronectin type-III" evidence="2">
    <location>
        <begin position="339"/>
        <end position="434"/>
    </location>
</feature>
<name>N2B4F2_9FIRM</name>
<dbReference type="SUPFAM" id="SSF55797">
    <property type="entry name" value="PR-1-like"/>
    <property type="match status" value="1"/>
</dbReference>
<dbReference type="Gene3D" id="2.60.40.10">
    <property type="entry name" value="Immunoglobulins"/>
    <property type="match status" value="1"/>
</dbReference>
<dbReference type="InterPro" id="IPR003343">
    <property type="entry name" value="Big_2"/>
</dbReference>
<dbReference type="eggNOG" id="COG2340">
    <property type="taxonomic scope" value="Bacteria"/>
</dbReference>
<feature type="chain" id="PRO_5004114977" description="Fibronectin type-III domain-containing protein" evidence="1">
    <location>
        <begin position="37"/>
        <end position="434"/>
    </location>
</feature>
<dbReference type="OrthoDB" id="1734240at2"/>
<dbReference type="InterPro" id="IPR008964">
    <property type="entry name" value="Invasin/intimin_cell_adhesion"/>
</dbReference>
<dbReference type="EMBL" id="AQFT01000029">
    <property type="protein sequence ID" value="EMZ35316.1"/>
    <property type="molecule type" value="Genomic_DNA"/>
</dbReference>
<evidence type="ECO:0000313" key="3">
    <source>
        <dbReference type="EMBL" id="EMZ35316.1"/>
    </source>
</evidence>
<dbReference type="CDD" id="cd00063">
    <property type="entry name" value="FN3"/>
    <property type="match status" value="1"/>
</dbReference>
<dbReference type="SUPFAM" id="SSF49373">
    <property type="entry name" value="Invasin/intimin cell-adhesion fragments"/>
    <property type="match status" value="1"/>
</dbReference>
<proteinExistence type="predicted"/>
<dbReference type="InterPro" id="IPR013783">
    <property type="entry name" value="Ig-like_fold"/>
</dbReference>
<protein>
    <recommendedName>
        <fullName evidence="2">Fibronectin type-III domain-containing protein</fullName>
    </recommendedName>
</protein>